<sequence>MSQIPKTPALNTEHPPYASPTSESSMMEPDAQISAPKPHNPEPLLLFSDTPSPAEPDLQISALELQNHGLTSASADNTGPQKFGTAVQVSATEIENPEIPLVSGDNLNPKKVEPAIRISTVEFNTPTSRPVSADKYSRFRNSQLDIKIPPVGDQSLKPQDISSPKKIDTNARVSSVDPKNQGPSRERTLSIPGVQSSYTYWRSIRENFAKIPEINTQLVAAASKGRDAKRVSEILDQDITLPPQDITYWKTALQDAAEDGRWEAVELLLKVGRKVNNNADTVDGLAEVVDNVAIKGEMTAVKLLLKGIAANGKSKEGKRTNLQLAAGKGYKSAVTLLLEDSEVNESALEQPKGRTALQAAAEGGHEEIVRILLDKGANINAPPAQYKGRTALQAAAGGGYQEVVELLLQRGGDTQINAPASASDGRTALQAAAEKGHGDIVKLLVERGADIDAKPSAIGGISAIEAANKGEYKSISEYFKRLTTHGLHSFCRNDKEVGEEFRKLLDGEASKTIINSRDSAGQTPLHIAAVRPFKDAVVLLLEKGAKTDKTDLDDRNPLESTIFELLKVRELTALKAIKKEMDTKKTNSGGQIVPESATLTRADGLLEIILLLLKHGAAPHAHNIDQSLAWRKIFPCPEGESDEIFELKEIRHPEIISK</sequence>
<proteinExistence type="predicted"/>
<dbReference type="PROSITE" id="PS50088">
    <property type="entry name" value="ANK_REPEAT"/>
    <property type="match status" value="4"/>
</dbReference>
<name>A0A3N4L0J1_9PEZI</name>
<reference evidence="5 6" key="1">
    <citation type="journal article" date="2018" name="Nat. Ecol. Evol.">
        <title>Pezizomycetes genomes reveal the molecular basis of ectomycorrhizal truffle lifestyle.</title>
        <authorList>
            <person name="Murat C."/>
            <person name="Payen T."/>
            <person name="Noel B."/>
            <person name="Kuo A."/>
            <person name="Morin E."/>
            <person name="Chen J."/>
            <person name="Kohler A."/>
            <person name="Krizsan K."/>
            <person name="Balestrini R."/>
            <person name="Da Silva C."/>
            <person name="Montanini B."/>
            <person name="Hainaut M."/>
            <person name="Levati E."/>
            <person name="Barry K.W."/>
            <person name="Belfiori B."/>
            <person name="Cichocki N."/>
            <person name="Clum A."/>
            <person name="Dockter R.B."/>
            <person name="Fauchery L."/>
            <person name="Guy J."/>
            <person name="Iotti M."/>
            <person name="Le Tacon F."/>
            <person name="Lindquist E.A."/>
            <person name="Lipzen A."/>
            <person name="Malagnac F."/>
            <person name="Mello A."/>
            <person name="Molinier V."/>
            <person name="Miyauchi S."/>
            <person name="Poulain J."/>
            <person name="Riccioni C."/>
            <person name="Rubini A."/>
            <person name="Sitrit Y."/>
            <person name="Splivallo R."/>
            <person name="Traeger S."/>
            <person name="Wang M."/>
            <person name="Zifcakova L."/>
            <person name="Wipf D."/>
            <person name="Zambonelli A."/>
            <person name="Paolocci F."/>
            <person name="Nowrousian M."/>
            <person name="Ottonello S."/>
            <person name="Baldrian P."/>
            <person name="Spatafora J.W."/>
            <person name="Henrissat B."/>
            <person name="Nagy L.G."/>
            <person name="Aury J.M."/>
            <person name="Wincker P."/>
            <person name="Grigoriev I.V."/>
            <person name="Bonfante P."/>
            <person name="Martin F.M."/>
        </authorList>
    </citation>
    <scope>NUCLEOTIDE SEQUENCE [LARGE SCALE GENOMIC DNA]</scope>
    <source>
        <strain evidence="5 6">CCBAS932</strain>
    </source>
</reference>
<accession>A0A3N4L0J1</accession>
<dbReference type="InterPro" id="IPR002110">
    <property type="entry name" value="Ankyrin_rpt"/>
</dbReference>
<evidence type="ECO:0000256" key="1">
    <source>
        <dbReference type="ARBA" id="ARBA00022737"/>
    </source>
</evidence>
<feature type="repeat" description="ANK" evidence="3">
    <location>
        <begin position="387"/>
        <end position="419"/>
    </location>
</feature>
<dbReference type="SUPFAM" id="SSF48403">
    <property type="entry name" value="Ankyrin repeat"/>
    <property type="match status" value="1"/>
</dbReference>
<feature type="compositionally biased region" description="Polar residues" evidence="4">
    <location>
        <begin position="171"/>
        <end position="183"/>
    </location>
</feature>
<dbReference type="Pfam" id="PF12796">
    <property type="entry name" value="Ank_2"/>
    <property type="match status" value="2"/>
</dbReference>
<dbReference type="PANTHER" id="PTHR24173:SF74">
    <property type="entry name" value="ANKYRIN REPEAT DOMAIN-CONTAINING PROTEIN 16"/>
    <property type="match status" value="1"/>
</dbReference>
<feature type="repeat" description="ANK" evidence="3">
    <location>
        <begin position="520"/>
        <end position="552"/>
    </location>
</feature>
<keyword evidence="2 3" id="KW-0040">ANK repeat</keyword>
<dbReference type="Proteomes" id="UP000277580">
    <property type="component" value="Unassembled WGS sequence"/>
</dbReference>
<evidence type="ECO:0000313" key="5">
    <source>
        <dbReference type="EMBL" id="RPB15179.1"/>
    </source>
</evidence>
<keyword evidence="6" id="KW-1185">Reference proteome</keyword>
<evidence type="ECO:0000256" key="2">
    <source>
        <dbReference type="ARBA" id="ARBA00023043"/>
    </source>
</evidence>
<dbReference type="PANTHER" id="PTHR24173">
    <property type="entry name" value="ANKYRIN REPEAT CONTAINING"/>
    <property type="match status" value="1"/>
</dbReference>
<dbReference type="OrthoDB" id="539213at2759"/>
<dbReference type="EMBL" id="ML119114">
    <property type="protein sequence ID" value="RPB15179.1"/>
    <property type="molecule type" value="Genomic_DNA"/>
</dbReference>
<gene>
    <name evidence="5" type="ORF">P167DRAFT_581824</name>
</gene>
<dbReference type="InParanoid" id="A0A3N4L0J1"/>
<dbReference type="SMART" id="SM00248">
    <property type="entry name" value="ANK"/>
    <property type="match status" value="6"/>
</dbReference>
<evidence type="ECO:0000313" key="6">
    <source>
        <dbReference type="Proteomes" id="UP000277580"/>
    </source>
</evidence>
<feature type="region of interest" description="Disordered" evidence="4">
    <location>
        <begin position="148"/>
        <end position="189"/>
    </location>
</feature>
<dbReference type="InterPro" id="IPR036770">
    <property type="entry name" value="Ankyrin_rpt-contain_sf"/>
</dbReference>
<dbReference type="AlphaFoldDB" id="A0A3N4L0J1"/>
<keyword evidence="1" id="KW-0677">Repeat</keyword>
<organism evidence="5 6">
    <name type="scientific">Morchella conica CCBAS932</name>
    <dbReference type="NCBI Taxonomy" id="1392247"/>
    <lineage>
        <taxon>Eukaryota</taxon>
        <taxon>Fungi</taxon>
        <taxon>Dikarya</taxon>
        <taxon>Ascomycota</taxon>
        <taxon>Pezizomycotina</taxon>
        <taxon>Pezizomycetes</taxon>
        <taxon>Pezizales</taxon>
        <taxon>Morchellaceae</taxon>
        <taxon>Morchella</taxon>
    </lineage>
</organism>
<feature type="repeat" description="ANK" evidence="3">
    <location>
        <begin position="424"/>
        <end position="456"/>
    </location>
</feature>
<feature type="repeat" description="ANK" evidence="3">
    <location>
        <begin position="352"/>
        <end position="384"/>
    </location>
</feature>
<evidence type="ECO:0000256" key="3">
    <source>
        <dbReference type="PROSITE-ProRule" id="PRU00023"/>
    </source>
</evidence>
<dbReference type="Gene3D" id="1.25.40.20">
    <property type="entry name" value="Ankyrin repeat-containing domain"/>
    <property type="match status" value="3"/>
</dbReference>
<dbReference type="Pfam" id="PF00023">
    <property type="entry name" value="Ank"/>
    <property type="match status" value="1"/>
</dbReference>
<dbReference type="PRINTS" id="PR01415">
    <property type="entry name" value="ANKYRIN"/>
</dbReference>
<dbReference type="STRING" id="1392247.A0A3N4L0J1"/>
<dbReference type="PROSITE" id="PS50297">
    <property type="entry name" value="ANK_REP_REGION"/>
    <property type="match status" value="4"/>
</dbReference>
<feature type="region of interest" description="Disordered" evidence="4">
    <location>
        <begin position="1"/>
        <end position="56"/>
    </location>
</feature>
<protein>
    <submittedName>
        <fullName evidence="5">Ankyrin</fullName>
    </submittedName>
</protein>
<evidence type="ECO:0000256" key="4">
    <source>
        <dbReference type="SAM" id="MobiDB-lite"/>
    </source>
</evidence>